<dbReference type="InterPro" id="IPR032823">
    <property type="entry name" value="BCA_ABC_TP_C"/>
</dbReference>
<evidence type="ECO:0000313" key="5">
    <source>
        <dbReference type="EMBL" id="EAQ02106.1"/>
    </source>
</evidence>
<dbReference type="PANTHER" id="PTHR45772:SF7">
    <property type="entry name" value="AMINO ACID ABC TRANSPORTER ATP-BINDING PROTEIN"/>
    <property type="match status" value="1"/>
</dbReference>
<keyword evidence="1" id="KW-0813">Transport</keyword>
<dbReference type="PROSITE" id="PS50893">
    <property type="entry name" value="ABC_TRANSPORTER_2"/>
    <property type="match status" value="1"/>
</dbReference>
<keyword evidence="2" id="KW-0547">Nucleotide-binding</keyword>
<dbReference type="GO" id="GO:0015192">
    <property type="term" value="F:L-phenylalanine transmembrane transporter activity"/>
    <property type="evidence" value="ECO:0007669"/>
    <property type="project" value="TreeGrafter"/>
</dbReference>
<dbReference type="SUPFAM" id="SSF52540">
    <property type="entry name" value="P-loop containing nucleoside triphosphate hydrolases"/>
    <property type="match status" value="1"/>
</dbReference>
<gene>
    <name evidence="5" type="ORF">OB2597_20816</name>
</gene>
<evidence type="ECO:0000256" key="2">
    <source>
        <dbReference type="ARBA" id="ARBA00022741"/>
    </source>
</evidence>
<dbReference type="SMART" id="SM00382">
    <property type="entry name" value="AAA"/>
    <property type="match status" value="1"/>
</dbReference>
<organism evidence="5 6">
    <name type="scientific">Pseudooceanicola batsensis (strain ATCC BAA-863 / DSM 15984 / KCTC 12145 / HTCC2597)</name>
    <name type="common">Oceanicola batsensis</name>
    <dbReference type="NCBI Taxonomy" id="252305"/>
    <lineage>
        <taxon>Bacteria</taxon>
        <taxon>Pseudomonadati</taxon>
        <taxon>Pseudomonadota</taxon>
        <taxon>Alphaproteobacteria</taxon>
        <taxon>Rhodobacterales</taxon>
        <taxon>Paracoccaceae</taxon>
        <taxon>Pseudooceanicola</taxon>
    </lineage>
</organism>
<dbReference type="GO" id="GO:1903805">
    <property type="term" value="P:L-valine import across plasma membrane"/>
    <property type="evidence" value="ECO:0007669"/>
    <property type="project" value="TreeGrafter"/>
</dbReference>
<evidence type="ECO:0000256" key="3">
    <source>
        <dbReference type="ARBA" id="ARBA00022840"/>
    </source>
</evidence>
<dbReference type="AlphaFoldDB" id="A3U1C3"/>
<keyword evidence="6" id="KW-1185">Reference proteome</keyword>
<dbReference type="GO" id="GO:1903806">
    <property type="term" value="P:L-isoleucine import across plasma membrane"/>
    <property type="evidence" value="ECO:0007669"/>
    <property type="project" value="TreeGrafter"/>
</dbReference>
<dbReference type="CDD" id="cd03219">
    <property type="entry name" value="ABC_Mj1267_LivG_branched"/>
    <property type="match status" value="1"/>
</dbReference>
<dbReference type="EMBL" id="AAMO01000009">
    <property type="protein sequence ID" value="EAQ02106.1"/>
    <property type="molecule type" value="Genomic_DNA"/>
</dbReference>
<accession>A3U1C3</accession>
<dbReference type="GO" id="GO:0005886">
    <property type="term" value="C:plasma membrane"/>
    <property type="evidence" value="ECO:0007669"/>
    <property type="project" value="TreeGrafter"/>
</dbReference>
<dbReference type="GO" id="GO:0015808">
    <property type="term" value="P:L-alanine transport"/>
    <property type="evidence" value="ECO:0007669"/>
    <property type="project" value="TreeGrafter"/>
</dbReference>
<dbReference type="InterPro" id="IPR051120">
    <property type="entry name" value="ABC_AA/LPS_Transport"/>
</dbReference>
<dbReference type="GO" id="GO:0015188">
    <property type="term" value="F:L-isoleucine transmembrane transporter activity"/>
    <property type="evidence" value="ECO:0007669"/>
    <property type="project" value="TreeGrafter"/>
</dbReference>
<dbReference type="GO" id="GO:0005524">
    <property type="term" value="F:ATP binding"/>
    <property type="evidence" value="ECO:0007669"/>
    <property type="project" value="UniProtKB-KW"/>
</dbReference>
<dbReference type="PANTHER" id="PTHR45772">
    <property type="entry name" value="CONSERVED COMPONENT OF ABC TRANSPORTER FOR NATURAL AMINO ACIDS-RELATED"/>
    <property type="match status" value="1"/>
</dbReference>
<proteinExistence type="predicted"/>
<evidence type="ECO:0000313" key="6">
    <source>
        <dbReference type="Proteomes" id="UP000004318"/>
    </source>
</evidence>
<evidence type="ECO:0000259" key="4">
    <source>
        <dbReference type="PROSITE" id="PS50893"/>
    </source>
</evidence>
<dbReference type="HOGENOM" id="CLU_000604_1_2_5"/>
<protein>
    <submittedName>
        <fullName evidence="5">Branched-chain amino acid ABC transporter, ATP-binding protein</fullName>
    </submittedName>
</protein>
<dbReference type="InterPro" id="IPR003439">
    <property type="entry name" value="ABC_transporter-like_ATP-bd"/>
</dbReference>
<sequence length="248" mass="26332">MLDIRNVTKRFGGLTAVDDVTLSVEKGQILGLIGPNGAGKTTLFNVIAGTFPATEGEVQFKGERIDGKRADETCVMGLARTFQIPHVFTSMTVGETIMIGAFLRQRSIPLVRKKAEGVALAVGLADRFDTPTASLTTAERKRLEVARALATEPDMILLDEVMAGLNPTEVNRMLELVSDLRDGGVTVLFVEHNLSAVMKICDRIAVLDHGAKIADGLPREVMDMPAVVEAYLGAPATPADGGSADAAS</sequence>
<feature type="domain" description="ABC transporter" evidence="4">
    <location>
        <begin position="2"/>
        <end position="234"/>
    </location>
</feature>
<dbReference type="STRING" id="252305.OB2597_20816"/>
<dbReference type="RefSeq" id="WP_009804104.1">
    <property type="nucleotide sequence ID" value="NZ_AAMO01000009.1"/>
</dbReference>
<dbReference type="Gene3D" id="3.40.50.300">
    <property type="entry name" value="P-loop containing nucleotide triphosphate hydrolases"/>
    <property type="match status" value="1"/>
</dbReference>
<dbReference type="Pfam" id="PF00005">
    <property type="entry name" value="ABC_tran"/>
    <property type="match status" value="1"/>
</dbReference>
<dbReference type="Proteomes" id="UP000004318">
    <property type="component" value="Unassembled WGS sequence"/>
</dbReference>
<dbReference type="OrthoDB" id="9806149at2"/>
<reference evidence="5 6" key="1">
    <citation type="journal article" date="2010" name="J. Bacteriol.">
        <title>Genome sequences of Oceanicola granulosus HTCC2516(T) and Oceanicola batsensis HTCC2597(TDelta).</title>
        <authorList>
            <person name="Thrash J.C."/>
            <person name="Cho J.C."/>
            <person name="Vergin K.L."/>
            <person name="Giovannoni S.J."/>
        </authorList>
    </citation>
    <scope>NUCLEOTIDE SEQUENCE [LARGE SCALE GENOMIC DNA]</scope>
    <source>
        <strain evidence="6">ATCC BAA-863 / DSM 15984 / KCTC 12145 / HTCC2597</strain>
    </source>
</reference>
<dbReference type="InterPro" id="IPR003593">
    <property type="entry name" value="AAA+_ATPase"/>
</dbReference>
<dbReference type="InterPro" id="IPR027417">
    <property type="entry name" value="P-loop_NTPase"/>
</dbReference>
<dbReference type="GO" id="GO:0005304">
    <property type="term" value="F:L-valine transmembrane transporter activity"/>
    <property type="evidence" value="ECO:0007669"/>
    <property type="project" value="TreeGrafter"/>
</dbReference>
<comment type="caution">
    <text evidence="5">The sequence shown here is derived from an EMBL/GenBank/DDBJ whole genome shotgun (WGS) entry which is preliminary data.</text>
</comment>
<dbReference type="Pfam" id="PF12399">
    <property type="entry name" value="BCA_ABC_TP_C"/>
    <property type="match status" value="1"/>
</dbReference>
<dbReference type="GO" id="GO:0042941">
    <property type="term" value="P:D-alanine transmembrane transport"/>
    <property type="evidence" value="ECO:0007669"/>
    <property type="project" value="TreeGrafter"/>
</dbReference>
<dbReference type="GO" id="GO:0016887">
    <property type="term" value="F:ATP hydrolysis activity"/>
    <property type="evidence" value="ECO:0007669"/>
    <property type="project" value="InterPro"/>
</dbReference>
<name>A3U1C3_PSEBH</name>
<evidence type="ECO:0000256" key="1">
    <source>
        <dbReference type="ARBA" id="ARBA00022448"/>
    </source>
</evidence>
<keyword evidence="3 5" id="KW-0067">ATP-binding</keyword>